<proteinExistence type="predicted"/>
<evidence type="ECO:0000313" key="3">
    <source>
        <dbReference type="Proteomes" id="UP000005573"/>
    </source>
</evidence>
<protein>
    <submittedName>
        <fullName evidence="2">Uncharacterized protein</fullName>
    </submittedName>
</protein>
<comment type="caution">
    <text evidence="2">The sequence shown here is derived from an EMBL/GenBank/DDBJ whole genome shotgun (WGS) entry which is preliminary data.</text>
</comment>
<feature type="coiled-coil region" evidence="1">
    <location>
        <begin position="48"/>
        <end position="75"/>
    </location>
</feature>
<keyword evidence="1" id="KW-0175">Coiled coil</keyword>
<reference evidence="2 3" key="1">
    <citation type="submission" date="2010-12" db="EMBL/GenBank/DDBJ databases">
        <authorList>
            <person name="Muzny D."/>
            <person name="Qin X."/>
            <person name="Deng J."/>
            <person name="Jiang H."/>
            <person name="Liu Y."/>
            <person name="Qu J."/>
            <person name="Song X.-Z."/>
            <person name="Zhang L."/>
            <person name="Thornton R."/>
            <person name="Coyle M."/>
            <person name="Francisco L."/>
            <person name="Jackson L."/>
            <person name="Javaid M."/>
            <person name="Korchina V."/>
            <person name="Kovar C."/>
            <person name="Mata R."/>
            <person name="Mathew T."/>
            <person name="Ngo R."/>
            <person name="Nguyen L."/>
            <person name="Nguyen N."/>
            <person name="Okwuonu G."/>
            <person name="Ongeri F."/>
            <person name="Pham C."/>
            <person name="Simmons D."/>
            <person name="Wilczek-Boney K."/>
            <person name="Hale W."/>
            <person name="Jakkamsetti A."/>
            <person name="Pham P."/>
            <person name="Ruth R."/>
            <person name="San Lucas F."/>
            <person name="Warren J."/>
            <person name="Zhang J."/>
            <person name="Zhao Z."/>
            <person name="Zhou C."/>
            <person name="Zhu D."/>
            <person name="Lee S."/>
            <person name="Bess C."/>
            <person name="Blankenburg K."/>
            <person name="Forbes L."/>
            <person name="Fu Q."/>
            <person name="Gubbala S."/>
            <person name="Hirani K."/>
            <person name="Jayaseelan J.C."/>
            <person name="Lara F."/>
            <person name="Munidasa M."/>
            <person name="Palculict T."/>
            <person name="Patil S."/>
            <person name="Pu L.-L."/>
            <person name="Saada N."/>
            <person name="Tang L."/>
            <person name="Weissenberger G."/>
            <person name="Zhu Y."/>
            <person name="Hemphill L."/>
            <person name="Shang Y."/>
            <person name="Youmans B."/>
            <person name="Ayvaz T."/>
            <person name="Ross M."/>
            <person name="Santibanez J."/>
            <person name="Aqrawi P."/>
            <person name="Gross S."/>
            <person name="Joshi V."/>
            <person name="Fowler G."/>
            <person name="Nazareth L."/>
            <person name="Reid J."/>
            <person name="Worley K."/>
            <person name="Petrosino J."/>
            <person name="Highlander S."/>
            <person name="Gibbs R."/>
        </authorList>
    </citation>
    <scope>NUCLEOTIDE SEQUENCE [LARGE SCALE GENOMIC DNA]</scope>
    <source>
        <strain evidence="2 3">ATCC 51333</strain>
    </source>
</reference>
<organism evidence="2 3">
    <name type="scientific">Mobiluncus curtisii ATCC 51333</name>
    <dbReference type="NCBI Taxonomy" id="887326"/>
    <lineage>
        <taxon>Bacteria</taxon>
        <taxon>Bacillati</taxon>
        <taxon>Actinomycetota</taxon>
        <taxon>Actinomycetes</taxon>
        <taxon>Actinomycetales</taxon>
        <taxon>Actinomycetaceae</taxon>
        <taxon>Mobiluncus</taxon>
    </lineage>
</organism>
<dbReference type="EMBL" id="AEPY01000011">
    <property type="protein sequence ID" value="EFU79653.1"/>
    <property type="molecule type" value="Genomic_DNA"/>
</dbReference>
<gene>
    <name evidence="2" type="ORF">HMPREF0388_1756</name>
</gene>
<name>E6M123_9ACTO</name>
<accession>E6M123</accession>
<evidence type="ECO:0000256" key="1">
    <source>
        <dbReference type="SAM" id="Coils"/>
    </source>
</evidence>
<dbReference type="HOGENOM" id="CLU_1738431_0_0_11"/>
<dbReference type="AlphaFoldDB" id="E6M123"/>
<evidence type="ECO:0000313" key="2">
    <source>
        <dbReference type="EMBL" id="EFU79653.1"/>
    </source>
</evidence>
<dbReference type="Proteomes" id="UP000005573">
    <property type="component" value="Unassembled WGS sequence"/>
</dbReference>
<sequence length="150" mass="17246">MGYERTLEKTYQQAGLKSMNSVAVRSTKHHWVARAAAWDNHLDGQRRKALEQAALKEYKNQLKKAEIRTKKLLSAIDQVDMNIPVDRWAKAGNEADLHLEHLYGGFDRFRAGGDTEGQARTEIETMTPEERREELQAIIREVQIELETSL</sequence>